<dbReference type="RefSeq" id="WP_115935682.1">
    <property type="nucleotide sequence ID" value="NZ_QRDW01000002.1"/>
</dbReference>
<reference evidence="1 2" key="1">
    <citation type="submission" date="2018-07" db="EMBL/GenBank/DDBJ databases">
        <title>Genomic Encyclopedia of Type Strains, Phase III (KMG-III): the genomes of soil and plant-associated and newly described type strains.</title>
        <authorList>
            <person name="Whitman W."/>
        </authorList>
    </citation>
    <scope>NUCLEOTIDE SEQUENCE [LARGE SCALE GENOMIC DNA]</scope>
    <source>
        <strain evidence="1 2">CECT 8488</strain>
    </source>
</reference>
<proteinExistence type="predicted"/>
<dbReference type="AlphaFoldDB" id="A0A3D9HRP4"/>
<name>A0A3D9HRP4_9PROT</name>
<accession>A0A3D9HRP4</accession>
<organism evidence="1 2">
    <name type="scientific">Aestuariispira insulae</name>
    <dbReference type="NCBI Taxonomy" id="1461337"/>
    <lineage>
        <taxon>Bacteria</taxon>
        <taxon>Pseudomonadati</taxon>
        <taxon>Pseudomonadota</taxon>
        <taxon>Alphaproteobacteria</taxon>
        <taxon>Rhodospirillales</taxon>
        <taxon>Kiloniellaceae</taxon>
        <taxon>Aestuariispira</taxon>
    </lineage>
</organism>
<sequence length="70" mass="7542">MSNVPVDDPQSVSPPQITIDGDNALMEAKLMMATCRTSEDALKLLFAALNSGTISQEGLEETVSLLRRYG</sequence>
<dbReference type="Proteomes" id="UP000256845">
    <property type="component" value="Unassembled WGS sequence"/>
</dbReference>
<evidence type="ECO:0000313" key="1">
    <source>
        <dbReference type="EMBL" id="RED52129.1"/>
    </source>
</evidence>
<keyword evidence="2" id="KW-1185">Reference proteome</keyword>
<dbReference type="EMBL" id="QRDW01000002">
    <property type="protein sequence ID" value="RED52129.1"/>
    <property type="molecule type" value="Genomic_DNA"/>
</dbReference>
<gene>
    <name evidence="1" type="ORF">DFP90_102147</name>
</gene>
<evidence type="ECO:0000313" key="2">
    <source>
        <dbReference type="Proteomes" id="UP000256845"/>
    </source>
</evidence>
<comment type="caution">
    <text evidence="1">The sequence shown here is derived from an EMBL/GenBank/DDBJ whole genome shotgun (WGS) entry which is preliminary data.</text>
</comment>
<protein>
    <submittedName>
        <fullName evidence="1">Uncharacterized protein</fullName>
    </submittedName>
</protein>